<keyword evidence="1" id="KW-0812">Transmembrane</keyword>
<accession>D7SNI6</accession>
<protein>
    <submittedName>
        <fullName evidence="2">Uncharacterized protein</fullName>
    </submittedName>
</protein>
<organism evidence="2 3">
    <name type="scientific">Vitis vinifera</name>
    <name type="common">Grape</name>
    <dbReference type="NCBI Taxonomy" id="29760"/>
    <lineage>
        <taxon>Eukaryota</taxon>
        <taxon>Viridiplantae</taxon>
        <taxon>Streptophyta</taxon>
        <taxon>Embryophyta</taxon>
        <taxon>Tracheophyta</taxon>
        <taxon>Spermatophyta</taxon>
        <taxon>Magnoliopsida</taxon>
        <taxon>eudicotyledons</taxon>
        <taxon>Gunneridae</taxon>
        <taxon>Pentapetalae</taxon>
        <taxon>rosids</taxon>
        <taxon>Vitales</taxon>
        <taxon>Vitaceae</taxon>
        <taxon>Viteae</taxon>
        <taxon>Vitis</taxon>
    </lineage>
</organism>
<dbReference type="HOGENOM" id="CLU_2781079_0_0_1"/>
<gene>
    <name evidence="2" type="ordered locus">VIT_05s0029g01360</name>
</gene>
<evidence type="ECO:0000256" key="1">
    <source>
        <dbReference type="SAM" id="Phobius"/>
    </source>
</evidence>
<dbReference type="AlphaFoldDB" id="D7SNI6"/>
<dbReference type="InParanoid" id="D7SNI6"/>
<reference evidence="3" key="1">
    <citation type="journal article" date="2007" name="Nature">
        <title>The grapevine genome sequence suggests ancestral hexaploidization in major angiosperm phyla.</title>
        <authorList>
            <consortium name="The French-Italian Public Consortium for Grapevine Genome Characterization."/>
            <person name="Jaillon O."/>
            <person name="Aury J.-M."/>
            <person name="Noel B."/>
            <person name="Policriti A."/>
            <person name="Clepet C."/>
            <person name="Casagrande A."/>
            <person name="Choisne N."/>
            <person name="Aubourg S."/>
            <person name="Vitulo N."/>
            <person name="Jubin C."/>
            <person name="Vezzi A."/>
            <person name="Legeai F."/>
            <person name="Hugueney P."/>
            <person name="Dasilva C."/>
            <person name="Horner D."/>
            <person name="Mica E."/>
            <person name="Jublot D."/>
            <person name="Poulain J."/>
            <person name="Bruyere C."/>
            <person name="Billault A."/>
            <person name="Segurens B."/>
            <person name="Gouyvenoux M."/>
            <person name="Ugarte E."/>
            <person name="Cattonaro F."/>
            <person name="Anthouard V."/>
            <person name="Vico V."/>
            <person name="Del Fabbro C."/>
            <person name="Alaux M."/>
            <person name="Di Gaspero G."/>
            <person name="Dumas V."/>
            <person name="Felice N."/>
            <person name="Paillard S."/>
            <person name="Juman I."/>
            <person name="Moroldo M."/>
            <person name="Scalabrin S."/>
            <person name="Canaguier A."/>
            <person name="Le Clainche I."/>
            <person name="Malacrida G."/>
            <person name="Durand E."/>
            <person name="Pesole G."/>
            <person name="Laucou V."/>
            <person name="Chatelet P."/>
            <person name="Merdinoglu D."/>
            <person name="Delledonne M."/>
            <person name="Pezzotti M."/>
            <person name="Lecharny A."/>
            <person name="Scarpelli C."/>
            <person name="Artiguenave F."/>
            <person name="Pe M.E."/>
            <person name="Valle G."/>
            <person name="Morgante M."/>
            <person name="Caboche M."/>
            <person name="Adam-Blondon A.-F."/>
            <person name="Weissenbach J."/>
            <person name="Quetier F."/>
            <person name="Wincker P."/>
        </authorList>
    </citation>
    <scope>NUCLEOTIDE SEQUENCE [LARGE SCALE GENOMIC DNA]</scope>
    <source>
        <strain evidence="3">cv. Pinot noir / PN40024</strain>
    </source>
</reference>
<dbReference type="Proteomes" id="UP000009183">
    <property type="component" value="Chromosome 5"/>
</dbReference>
<sequence length="69" mass="8638">MDRKEKKKEFIYKSSHRYATSFSFNTLISKIYMKSDAIIFYFYYYNFYLLYLITRSYVSYILYNQVRSL</sequence>
<keyword evidence="1" id="KW-0472">Membrane</keyword>
<proteinExistence type="predicted"/>
<evidence type="ECO:0000313" key="2">
    <source>
        <dbReference type="EMBL" id="CBI17215.3"/>
    </source>
</evidence>
<keyword evidence="3" id="KW-1185">Reference proteome</keyword>
<dbReference type="EMBL" id="FN594958">
    <property type="protein sequence ID" value="CBI17215.3"/>
    <property type="molecule type" value="Genomic_DNA"/>
</dbReference>
<evidence type="ECO:0000313" key="3">
    <source>
        <dbReference type="Proteomes" id="UP000009183"/>
    </source>
</evidence>
<name>D7SNI6_VITVI</name>
<dbReference type="PaxDb" id="29760-VIT_05s0029g01360.t01"/>
<feature type="transmembrane region" description="Helical" evidence="1">
    <location>
        <begin position="38"/>
        <end position="63"/>
    </location>
</feature>
<keyword evidence="1" id="KW-1133">Transmembrane helix</keyword>